<evidence type="ECO:0000313" key="3">
    <source>
        <dbReference type="Proteomes" id="UP000008044"/>
    </source>
</evidence>
<gene>
    <name evidence="1" type="ordered locus">W5S_4499</name>
    <name evidence="2" type="ORF">F6Q06_14240</name>
</gene>
<dbReference type="KEGG" id="pec:W5S_4499"/>
<dbReference type="STRING" id="1905730.W5S_4499"/>
<reference evidence="1 3" key="1">
    <citation type="journal article" date="2012" name="J. Bacteriol.">
        <title>Genome sequence of Pectobacterium sp. strain SCC3193.</title>
        <authorList>
            <person name="Koskinen J.P."/>
            <person name="Laine P."/>
            <person name="Niemi O."/>
            <person name="Nykyri J."/>
            <person name="Harjunpaa H."/>
            <person name="Auvinen P."/>
            <person name="Paulin L."/>
            <person name="Pirhonen M."/>
            <person name="Palva T."/>
            <person name="Holm L."/>
        </authorList>
    </citation>
    <scope>NUCLEOTIDE SEQUENCE [LARGE SCALE GENOMIC DNA]</scope>
    <source>
        <strain evidence="1 3">SCC3193</strain>
    </source>
</reference>
<dbReference type="HOGENOM" id="CLU_2618866_0_0_6"/>
<reference evidence="1" key="2">
    <citation type="submission" date="2012-03" db="EMBL/GenBank/DDBJ databases">
        <authorList>
            <person name="Koskinen P."/>
            <person name="Laine P."/>
            <person name="Niemi O."/>
            <person name="Nykyri J."/>
            <person name="Harjunpaa H."/>
            <person name="Auvinen P."/>
            <person name="Paulin L."/>
            <person name="Pirhonen M."/>
            <person name="Palva T."/>
            <person name="Holm L."/>
        </authorList>
    </citation>
    <scope>NUCLEOTIDE SEQUENCE</scope>
    <source>
        <strain evidence="1">SCC3193</strain>
    </source>
</reference>
<dbReference type="RefSeq" id="WP_014701925.1">
    <property type="nucleotide sequence ID" value="NC_017845.1"/>
</dbReference>
<evidence type="ECO:0000313" key="1">
    <source>
        <dbReference type="EMBL" id="AFI92545.1"/>
    </source>
</evidence>
<reference evidence="4" key="3">
    <citation type="submission" date="2023-07" db="EMBL/GenBank/DDBJ databases">
        <title>Identification of Pectobacterium versatile causing blackleg of potato from New York State with a whole genome sequencing approach.</title>
        <authorList>
            <person name="Ma X."/>
            <person name="Swingle B."/>
        </authorList>
    </citation>
    <scope>NUCLEOTIDE SEQUENCE [LARGE SCALE GENOMIC DNA]</scope>
    <source>
        <strain evidence="4">NY1588A</strain>
    </source>
</reference>
<protein>
    <submittedName>
        <fullName evidence="1">Uncharacterized protein</fullName>
    </submittedName>
</protein>
<reference evidence="2" key="4">
    <citation type="submission" date="2024-05" db="EMBL/GenBank/DDBJ databases">
        <title>Identification of Pectobacterium versatile causing blackleg of potato from New York State with a whole genome sequencing approach.</title>
        <authorList>
            <person name="Ma X."/>
            <person name="Swingle B."/>
        </authorList>
    </citation>
    <scope>NUCLEOTIDE SEQUENCE</scope>
    <source>
        <strain evidence="2">NY1588A</strain>
    </source>
</reference>
<dbReference type="eggNOG" id="ENOG5031HZZ">
    <property type="taxonomic scope" value="Bacteria"/>
</dbReference>
<accession>A0A0H3IBT7</accession>
<name>A0A0H3IBT7_PECPM</name>
<sequence length="78" mass="8903">MNIDSAMTLLADIITDSEHNNRDQGIEFYQSAMCVLISENVKKSELKSLHSNFCGYLAHGEFDNAEYQKTLKLIDFLE</sequence>
<proteinExistence type="predicted"/>
<dbReference type="Proteomes" id="UP001194579">
    <property type="component" value="Unassembled WGS sequence"/>
</dbReference>
<dbReference type="Proteomes" id="UP000008044">
    <property type="component" value="Chromosome"/>
</dbReference>
<dbReference type="EMBL" id="WABS01000027">
    <property type="protein sequence ID" value="MBI0555640.1"/>
    <property type="molecule type" value="Genomic_DNA"/>
</dbReference>
<evidence type="ECO:0000313" key="2">
    <source>
        <dbReference type="EMBL" id="MBI0555640.1"/>
    </source>
</evidence>
<dbReference type="EMBL" id="CP003415">
    <property type="protein sequence ID" value="AFI92545.1"/>
    <property type="molecule type" value="Genomic_DNA"/>
</dbReference>
<keyword evidence="4" id="KW-1185">Reference proteome</keyword>
<organism evidence="1 3">
    <name type="scientific">Pectobacterium parmentieri</name>
    <dbReference type="NCBI Taxonomy" id="1905730"/>
    <lineage>
        <taxon>Bacteria</taxon>
        <taxon>Pseudomonadati</taxon>
        <taxon>Pseudomonadota</taxon>
        <taxon>Gammaproteobacteria</taxon>
        <taxon>Enterobacterales</taxon>
        <taxon>Pectobacteriaceae</taxon>
        <taxon>Pectobacterium</taxon>
    </lineage>
</organism>
<dbReference type="AlphaFoldDB" id="A0A0H3IBT7"/>
<evidence type="ECO:0000313" key="4">
    <source>
        <dbReference type="Proteomes" id="UP001194579"/>
    </source>
</evidence>